<keyword evidence="1" id="KW-0560">Oxidoreductase</keyword>
<feature type="signal peptide" evidence="2">
    <location>
        <begin position="1"/>
        <end position="23"/>
    </location>
</feature>
<proteinExistence type="predicted"/>
<evidence type="ECO:0000256" key="2">
    <source>
        <dbReference type="SAM" id="SignalP"/>
    </source>
</evidence>
<dbReference type="Proteomes" id="UP000242875">
    <property type="component" value="Unassembled WGS sequence"/>
</dbReference>
<protein>
    <recommendedName>
        <fullName evidence="5">NAD-dependent epimerase/dehydratase domain-containing protein</fullName>
    </recommendedName>
</protein>
<feature type="chain" id="PRO_5013147974" description="NAD-dependent epimerase/dehydratase domain-containing protein" evidence="2">
    <location>
        <begin position="24"/>
        <end position="190"/>
    </location>
</feature>
<dbReference type="GO" id="GO:0016491">
    <property type="term" value="F:oxidoreductase activity"/>
    <property type="evidence" value="ECO:0007669"/>
    <property type="project" value="UniProtKB-KW"/>
</dbReference>
<dbReference type="SUPFAM" id="SSF51735">
    <property type="entry name" value="NAD(P)-binding Rossmann-fold domains"/>
    <property type="match status" value="1"/>
</dbReference>
<evidence type="ECO:0000313" key="3">
    <source>
        <dbReference type="EMBL" id="OZJ05147.1"/>
    </source>
</evidence>
<dbReference type="OrthoDB" id="191139at2759"/>
<organism evidence="3 4">
    <name type="scientific">Bifiguratus adelaidae</name>
    <dbReference type="NCBI Taxonomy" id="1938954"/>
    <lineage>
        <taxon>Eukaryota</taxon>
        <taxon>Fungi</taxon>
        <taxon>Fungi incertae sedis</taxon>
        <taxon>Mucoromycota</taxon>
        <taxon>Mucoromycotina</taxon>
        <taxon>Endogonomycetes</taxon>
        <taxon>Endogonales</taxon>
        <taxon>Endogonales incertae sedis</taxon>
        <taxon>Bifiguratus</taxon>
    </lineage>
</organism>
<evidence type="ECO:0008006" key="5">
    <source>
        <dbReference type="Google" id="ProtNLM"/>
    </source>
</evidence>
<dbReference type="PANTHER" id="PTHR43157">
    <property type="entry name" value="PHOSPHATIDYLINOSITOL-GLYCAN BIOSYNTHESIS CLASS F PROTEIN-RELATED"/>
    <property type="match status" value="1"/>
</dbReference>
<evidence type="ECO:0000313" key="4">
    <source>
        <dbReference type="Proteomes" id="UP000242875"/>
    </source>
</evidence>
<dbReference type="EMBL" id="MVBO01000022">
    <property type="protein sequence ID" value="OZJ05147.1"/>
    <property type="molecule type" value="Genomic_DNA"/>
</dbReference>
<sequence>MVFGVDHLGPFLLALLLMDKLKANPSRVINVSSYLAYAYAPPEGITFDNLDGRKGYNTWTAYGVAKLANILHAQELQRRFGAAGADVTCVALSPGTINTNIARELNFKILVDQFKTAYHWTNVIYEIFHLKTVDEGASTTIYCAVAPNIIKGEYYAFNDIETKIRHQQVGNVELAQKLWEVSEAMVGEKP</sequence>
<keyword evidence="2" id="KW-0732">Signal</keyword>
<dbReference type="PANTHER" id="PTHR43157:SF31">
    <property type="entry name" value="PHOSPHATIDYLINOSITOL-GLYCAN BIOSYNTHESIS CLASS F PROTEIN"/>
    <property type="match status" value="1"/>
</dbReference>
<dbReference type="Gene3D" id="3.40.50.720">
    <property type="entry name" value="NAD(P)-binding Rossmann-like Domain"/>
    <property type="match status" value="1"/>
</dbReference>
<accession>A0A261Y3F0</accession>
<dbReference type="InterPro" id="IPR036291">
    <property type="entry name" value="NAD(P)-bd_dom_sf"/>
</dbReference>
<keyword evidence="4" id="KW-1185">Reference proteome</keyword>
<reference evidence="3 4" key="1">
    <citation type="journal article" date="2017" name="Mycologia">
        <title>Bifiguratus adelaidae, gen. et sp. nov., a new member of Mucoromycotina in endophytic and soil-dwelling habitats.</title>
        <authorList>
            <person name="Torres-Cruz T.J."/>
            <person name="Billingsley Tobias T.L."/>
            <person name="Almatruk M."/>
            <person name="Hesse C."/>
            <person name="Kuske C.R."/>
            <person name="Desiro A."/>
            <person name="Benucci G.M."/>
            <person name="Bonito G."/>
            <person name="Stajich J.E."/>
            <person name="Dunlap C."/>
            <person name="Arnold A.E."/>
            <person name="Porras-Alfaro A."/>
        </authorList>
    </citation>
    <scope>NUCLEOTIDE SEQUENCE [LARGE SCALE GENOMIC DNA]</scope>
    <source>
        <strain evidence="3 4">AZ0501</strain>
    </source>
</reference>
<gene>
    <name evidence="3" type="ORF">BZG36_01343</name>
</gene>
<name>A0A261Y3F0_9FUNG</name>
<comment type="caution">
    <text evidence="3">The sequence shown here is derived from an EMBL/GenBank/DDBJ whole genome shotgun (WGS) entry which is preliminary data.</text>
</comment>
<dbReference type="AlphaFoldDB" id="A0A261Y3F0"/>
<evidence type="ECO:0000256" key="1">
    <source>
        <dbReference type="ARBA" id="ARBA00023002"/>
    </source>
</evidence>